<dbReference type="InterPro" id="IPR036430">
    <property type="entry name" value="RNase_T2-like_sf"/>
</dbReference>
<dbReference type="SUPFAM" id="SSF55895">
    <property type="entry name" value="Ribonuclease Rh-like"/>
    <property type="match status" value="1"/>
</dbReference>
<dbReference type="RefSeq" id="XP_004259297.1">
    <property type="nucleotide sequence ID" value="XM_004259249.1"/>
</dbReference>
<proteinExistence type="inferred from homology"/>
<dbReference type="Gene3D" id="3.90.730.10">
    <property type="entry name" value="Ribonuclease T2-like"/>
    <property type="match status" value="1"/>
</dbReference>
<dbReference type="PROSITE" id="PS00530">
    <property type="entry name" value="RNASE_T2_1"/>
    <property type="match status" value="1"/>
</dbReference>
<keyword evidence="6" id="KW-1185">Reference proteome</keyword>
<dbReference type="GO" id="GO:0003723">
    <property type="term" value="F:RNA binding"/>
    <property type="evidence" value="ECO:0007669"/>
    <property type="project" value="InterPro"/>
</dbReference>
<evidence type="ECO:0000313" key="5">
    <source>
        <dbReference type="EMBL" id="ELP92526.1"/>
    </source>
</evidence>
<gene>
    <name evidence="5" type="ORF">EIN_276150</name>
</gene>
<feature type="compositionally biased region" description="Polar residues" evidence="3">
    <location>
        <begin position="57"/>
        <end position="67"/>
    </location>
</feature>
<dbReference type="AlphaFoldDB" id="A0A0A1UBM4"/>
<dbReference type="GO" id="GO:0033897">
    <property type="term" value="F:ribonuclease T2 activity"/>
    <property type="evidence" value="ECO:0007669"/>
    <property type="project" value="InterPro"/>
</dbReference>
<organism evidence="5 6">
    <name type="scientific">Entamoeba invadens IP1</name>
    <dbReference type="NCBI Taxonomy" id="370355"/>
    <lineage>
        <taxon>Eukaryota</taxon>
        <taxon>Amoebozoa</taxon>
        <taxon>Evosea</taxon>
        <taxon>Archamoebae</taxon>
        <taxon>Mastigamoebida</taxon>
        <taxon>Entamoebidae</taxon>
        <taxon>Entamoeba</taxon>
    </lineage>
</organism>
<dbReference type="PANTHER" id="PTHR11240">
    <property type="entry name" value="RIBONUCLEASE T2"/>
    <property type="match status" value="1"/>
</dbReference>
<dbReference type="GO" id="GO:0005576">
    <property type="term" value="C:extracellular region"/>
    <property type="evidence" value="ECO:0007669"/>
    <property type="project" value="TreeGrafter"/>
</dbReference>
<sequence>MLIFIIIICIEFSIGQPERQDEHDQKSKQKKQRKGRKNRKEKLEETDYSTVPKDSFESLTLNPTETETPYVRPKVKSELKTKHSSYPSMELFKQQFPPVTKSRKERSTFNQVRKKIEIQRNKEQEESTHEIFQKVPFSNEKDFTEKHLEIQNPLKPVESKLTIKLDEKTLRHLREYDLCSFYNKYAKKFQILIFVLFWPGEKCQMENSCSFPLKTTKFKERFFLHGLWPNFWANQNMLCCSTYYTPLMVEQRIREDAKLFECVVNDWMSVEKCRFAAFQMDKHGSCASNIYDGENGYIDYMKLTLKLYESVDLWQVLKESILKVEVEKVYEIEDIRNVVANVYGAKVAFFCRERGFLQEVRICYDPFENKYDPKPVECPPKLYKDEMRKCGNKIQIRKYPPYLLDPNKVPRNDCEF</sequence>
<dbReference type="Pfam" id="PF00445">
    <property type="entry name" value="Ribonuclease_T2"/>
    <property type="match status" value="1"/>
</dbReference>
<dbReference type="InterPro" id="IPR018188">
    <property type="entry name" value="RNase_T2_His_AS_1"/>
</dbReference>
<comment type="similarity">
    <text evidence="1 2">Belongs to the RNase T2 family.</text>
</comment>
<dbReference type="GO" id="GO:0006401">
    <property type="term" value="P:RNA catabolic process"/>
    <property type="evidence" value="ECO:0007669"/>
    <property type="project" value="TreeGrafter"/>
</dbReference>
<protein>
    <submittedName>
        <fullName evidence="5">Ribonuclease 3, putative</fullName>
    </submittedName>
</protein>
<accession>A0A0A1UBM4</accession>
<evidence type="ECO:0000256" key="1">
    <source>
        <dbReference type="ARBA" id="ARBA00007469"/>
    </source>
</evidence>
<reference evidence="5 6" key="1">
    <citation type="submission" date="2012-10" db="EMBL/GenBank/DDBJ databases">
        <authorList>
            <person name="Zafar N."/>
            <person name="Inman J."/>
            <person name="Hall N."/>
            <person name="Lorenzi H."/>
            <person name="Caler E."/>
        </authorList>
    </citation>
    <scope>NUCLEOTIDE SEQUENCE [LARGE SCALE GENOMIC DNA]</scope>
    <source>
        <strain evidence="5 6">IP1</strain>
    </source>
</reference>
<feature type="region of interest" description="Disordered" evidence="3">
    <location>
        <begin position="17"/>
        <end position="69"/>
    </location>
</feature>
<dbReference type="Proteomes" id="UP000014680">
    <property type="component" value="Unassembled WGS sequence"/>
</dbReference>
<evidence type="ECO:0000256" key="2">
    <source>
        <dbReference type="RuleBase" id="RU004328"/>
    </source>
</evidence>
<name>A0A0A1UBM4_ENTIV</name>
<dbReference type="OrthoDB" id="435754at2759"/>
<dbReference type="VEuPathDB" id="AmoebaDB:EIN_276150"/>
<feature type="compositionally biased region" description="Basic residues" evidence="3">
    <location>
        <begin position="28"/>
        <end position="40"/>
    </location>
</feature>
<dbReference type="KEGG" id="eiv:EIN_276150"/>
<evidence type="ECO:0000256" key="4">
    <source>
        <dbReference type="SAM" id="SignalP"/>
    </source>
</evidence>
<feature type="compositionally biased region" description="Basic and acidic residues" evidence="3">
    <location>
        <begin position="18"/>
        <end position="27"/>
    </location>
</feature>
<dbReference type="EMBL" id="KB206364">
    <property type="protein sequence ID" value="ELP92526.1"/>
    <property type="molecule type" value="Genomic_DNA"/>
</dbReference>
<feature type="chain" id="PRO_5013198272" evidence="4">
    <location>
        <begin position="16"/>
        <end position="416"/>
    </location>
</feature>
<evidence type="ECO:0000313" key="6">
    <source>
        <dbReference type="Proteomes" id="UP000014680"/>
    </source>
</evidence>
<dbReference type="GeneID" id="14891508"/>
<dbReference type="InterPro" id="IPR001568">
    <property type="entry name" value="RNase_T2-like"/>
</dbReference>
<evidence type="ECO:0000256" key="3">
    <source>
        <dbReference type="SAM" id="MobiDB-lite"/>
    </source>
</evidence>
<dbReference type="PANTHER" id="PTHR11240:SF22">
    <property type="entry name" value="RIBONUCLEASE T2"/>
    <property type="match status" value="1"/>
</dbReference>
<feature type="signal peptide" evidence="4">
    <location>
        <begin position="1"/>
        <end position="15"/>
    </location>
</feature>
<keyword evidence="4" id="KW-0732">Signal</keyword>